<dbReference type="AlphaFoldDB" id="A0A328N6R9"/>
<dbReference type="Proteomes" id="UP000248966">
    <property type="component" value="Unassembled WGS sequence"/>
</dbReference>
<reference evidence="1 2" key="1">
    <citation type="submission" date="2018-03" db="EMBL/GenBank/DDBJ databases">
        <title>Defining the species Micromonospora saelicesensis and Micromonospora noduli under the framework of genomics.</title>
        <authorList>
            <person name="Riesco R."/>
            <person name="Trujillo M.E."/>
        </authorList>
    </citation>
    <scope>NUCLEOTIDE SEQUENCE [LARGE SCALE GENOMIC DNA]</scope>
    <source>
        <strain evidence="1 2">LAH08</strain>
    </source>
</reference>
<evidence type="ECO:0000313" key="2">
    <source>
        <dbReference type="Proteomes" id="UP000248966"/>
    </source>
</evidence>
<dbReference type="EMBL" id="PYAA01000017">
    <property type="protein sequence ID" value="RAO00746.1"/>
    <property type="molecule type" value="Genomic_DNA"/>
</dbReference>
<name>A0A328N6R9_9ACTN</name>
<proteinExistence type="predicted"/>
<evidence type="ECO:0000313" key="1">
    <source>
        <dbReference type="EMBL" id="RAO00746.1"/>
    </source>
</evidence>
<sequence>MDQACPMTAAERCEEIVKALAGYRATVPGCYDEPLHEVIERVQRSGSLGKVDIGALYLWKRIPQGRWGLKLLTMPEAHVRGITAAAVQAARNEDLATPDAAEAARKALSPLPGMRTGDALPSALILAAAPDRMAVYDRRARTGLAKVCLSLSDGPGRYRRYMELIEQCRTELAEQDAGIHTAREVDLALYWLGG</sequence>
<protein>
    <submittedName>
        <fullName evidence="1">Uncharacterized protein</fullName>
    </submittedName>
</protein>
<accession>A0A328N6R9</accession>
<gene>
    <name evidence="1" type="ORF">LAH08_02999</name>
</gene>
<organism evidence="1 2">
    <name type="scientific">Micromonospora noduli</name>
    <dbReference type="NCBI Taxonomy" id="709876"/>
    <lineage>
        <taxon>Bacteria</taxon>
        <taxon>Bacillati</taxon>
        <taxon>Actinomycetota</taxon>
        <taxon>Actinomycetes</taxon>
        <taxon>Micromonosporales</taxon>
        <taxon>Micromonosporaceae</taxon>
        <taxon>Micromonospora</taxon>
    </lineage>
</organism>
<comment type="caution">
    <text evidence="1">The sequence shown here is derived from an EMBL/GenBank/DDBJ whole genome shotgun (WGS) entry which is preliminary data.</text>
</comment>